<dbReference type="PaxDb" id="3827-XP_004509150.1"/>
<feature type="region of interest" description="Disordered" evidence="5">
    <location>
        <begin position="102"/>
        <end position="133"/>
    </location>
</feature>
<dbReference type="GO" id="GO:0051726">
    <property type="term" value="P:regulation of cell cycle"/>
    <property type="evidence" value="ECO:0007669"/>
    <property type="project" value="InterPro"/>
</dbReference>
<keyword evidence="7" id="KW-1185">Reference proteome</keyword>
<evidence type="ECO:0000256" key="4">
    <source>
        <dbReference type="ARBA" id="ARBA00023306"/>
    </source>
</evidence>
<gene>
    <name evidence="8" type="primary">LOC101506039</name>
</gene>
<dbReference type="GO" id="GO:0005654">
    <property type="term" value="C:nucleoplasm"/>
    <property type="evidence" value="ECO:0007669"/>
    <property type="project" value="UniProtKB-SubCell"/>
</dbReference>
<dbReference type="PANTHER" id="PTHR46776">
    <property type="entry name" value="CYCLIN-DEPENDENT KINASE INHIBITOR 4-RELATED"/>
    <property type="match status" value="1"/>
</dbReference>
<dbReference type="eggNOG" id="ENOG502RZHP">
    <property type="taxonomic scope" value="Eukaryota"/>
</dbReference>
<dbReference type="OrthoDB" id="6373236at2759"/>
<evidence type="ECO:0000256" key="1">
    <source>
        <dbReference type="ARBA" id="ARBA00004642"/>
    </source>
</evidence>
<feature type="compositionally biased region" description="Polar residues" evidence="5">
    <location>
        <begin position="12"/>
        <end position="21"/>
    </location>
</feature>
<dbReference type="AlphaFoldDB" id="A0A1S2YSD1"/>
<comment type="subcellular location">
    <subcellularLocation>
        <location evidence="1">Nucleus</location>
        <location evidence="1">Nucleoplasm</location>
    </subcellularLocation>
</comment>
<keyword evidence="4" id="KW-0131">Cell cycle</keyword>
<keyword evidence="3 8" id="KW-0649">Protein kinase inhibitor</keyword>
<evidence type="ECO:0000313" key="8">
    <source>
        <dbReference type="RefSeq" id="XP_004509150.1"/>
    </source>
</evidence>
<reference evidence="8" key="2">
    <citation type="submission" date="2025-08" db="UniProtKB">
        <authorList>
            <consortium name="RefSeq"/>
        </authorList>
    </citation>
    <scope>IDENTIFICATION</scope>
    <source>
        <tissue evidence="8">Etiolated seedlings</tissue>
    </source>
</reference>
<accession>A0A1S2YSD1</accession>
<sequence>MEMAQARKRTRPQATLSIEPSTNKRKNLNNNNNILPPSSFSPTTEESCSDESPASCCSSNESLYLNENRILNFSDPEVENAQVQTSTRDCTDDDDQIIRRRREMSRLSELRPNSPEVDSVKDKPQKMPTESELDEFFASAEKDIQKRFQHKYNYDIVKDMPMEGRYEWVEIKP</sequence>
<dbReference type="InterPro" id="IPR003175">
    <property type="entry name" value="CDI_dom"/>
</dbReference>
<reference evidence="7" key="1">
    <citation type="journal article" date="2013" name="Nat. Biotechnol.">
        <title>Draft genome sequence of chickpea (Cicer arietinum) provides a resource for trait improvement.</title>
        <authorList>
            <person name="Varshney R.K."/>
            <person name="Song C."/>
            <person name="Saxena R.K."/>
            <person name="Azam S."/>
            <person name="Yu S."/>
            <person name="Sharpe A.G."/>
            <person name="Cannon S."/>
            <person name="Baek J."/>
            <person name="Rosen B.D."/>
            <person name="Tar'an B."/>
            <person name="Millan T."/>
            <person name="Zhang X."/>
            <person name="Ramsay L.D."/>
            <person name="Iwata A."/>
            <person name="Wang Y."/>
            <person name="Nelson W."/>
            <person name="Farmer A.D."/>
            <person name="Gaur P.M."/>
            <person name="Soderlund C."/>
            <person name="Penmetsa R.V."/>
            <person name="Xu C."/>
            <person name="Bharti A.K."/>
            <person name="He W."/>
            <person name="Winter P."/>
            <person name="Zhao S."/>
            <person name="Hane J.K."/>
            <person name="Carrasquilla-Garcia N."/>
            <person name="Condie J.A."/>
            <person name="Upadhyaya H.D."/>
            <person name="Luo M.C."/>
            <person name="Thudi M."/>
            <person name="Gowda C.L."/>
            <person name="Singh N.P."/>
            <person name="Lichtenzveig J."/>
            <person name="Gali K.K."/>
            <person name="Rubio J."/>
            <person name="Nadarajan N."/>
            <person name="Dolezel J."/>
            <person name="Bansal K.C."/>
            <person name="Xu X."/>
            <person name="Edwards D."/>
            <person name="Zhang G."/>
            <person name="Kahl G."/>
            <person name="Gil J."/>
            <person name="Singh K.B."/>
            <person name="Datta S.K."/>
            <person name="Jackson S.A."/>
            <person name="Wang J."/>
            <person name="Cook D.R."/>
        </authorList>
    </citation>
    <scope>NUCLEOTIDE SEQUENCE [LARGE SCALE GENOMIC DNA]</scope>
    <source>
        <strain evidence="7">cv. CDC Frontier</strain>
    </source>
</reference>
<dbReference type="InterPro" id="IPR044275">
    <property type="entry name" value="KRP"/>
</dbReference>
<name>A0A1S2YSD1_CICAR</name>
<evidence type="ECO:0000256" key="5">
    <source>
        <dbReference type="SAM" id="MobiDB-lite"/>
    </source>
</evidence>
<evidence type="ECO:0000256" key="2">
    <source>
        <dbReference type="ARBA" id="ARBA00010274"/>
    </source>
</evidence>
<proteinExistence type="inferred from homology"/>
<dbReference type="GeneID" id="101506039"/>
<protein>
    <submittedName>
        <fullName evidence="8">Cyclin-dependent kinase inhibitor 7-like</fullName>
    </submittedName>
</protein>
<dbReference type="InterPro" id="IPR044898">
    <property type="entry name" value="CDI_dom_sf"/>
</dbReference>
<organism evidence="7 8">
    <name type="scientific">Cicer arietinum</name>
    <name type="common">Chickpea</name>
    <name type="synonym">Garbanzo</name>
    <dbReference type="NCBI Taxonomy" id="3827"/>
    <lineage>
        <taxon>Eukaryota</taxon>
        <taxon>Viridiplantae</taxon>
        <taxon>Streptophyta</taxon>
        <taxon>Embryophyta</taxon>
        <taxon>Tracheophyta</taxon>
        <taxon>Spermatophyta</taxon>
        <taxon>Magnoliopsida</taxon>
        <taxon>eudicotyledons</taxon>
        <taxon>Gunneridae</taxon>
        <taxon>Pentapetalae</taxon>
        <taxon>rosids</taxon>
        <taxon>fabids</taxon>
        <taxon>Fabales</taxon>
        <taxon>Fabaceae</taxon>
        <taxon>Papilionoideae</taxon>
        <taxon>50 kb inversion clade</taxon>
        <taxon>NPAAA clade</taxon>
        <taxon>Hologalegina</taxon>
        <taxon>IRL clade</taxon>
        <taxon>Cicereae</taxon>
        <taxon>Cicer</taxon>
    </lineage>
</organism>
<dbReference type="GO" id="GO:0004861">
    <property type="term" value="F:cyclin-dependent protein serine/threonine kinase inhibitor activity"/>
    <property type="evidence" value="ECO:0007669"/>
    <property type="project" value="InterPro"/>
</dbReference>
<evidence type="ECO:0000313" key="7">
    <source>
        <dbReference type="Proteomes" id="UP000087171"/>
    </source>
</evidence>
<dbReference type="Proteomes" id="UP000087171">
    <property type="component" value="Chromosome Ca7"/>
</dbReference>
<dbReference type="Pfam" id="PF02234">
    <property type="entry name" value="CDI"/>
    <property type="match status" value="1"/>
</dbReference>
<dbReference type="RefSeq" id="XP_004509150.1">
    <property type="nucleotide sequence ID" value="XM_004509093.3"/>
</dbReference>
<feature type="region of interest" description="Disordered" evidence="5">
    <location>
        <begin position="1"/>
        <end position="55"/>
    </location>
</feature>
<comment type="similarity">
    <text evidence="2">Belongs to the CDI family. ICK/KRP subfamily.</text>
</comment>
<feature type="compositionally biased region" description="Basic residues" evidence="5">
    <location>
        <begin position="1"/>
        <end position="11"/>
    </location>
</feature>
<dbReference type="STRING" id="3827.A0A1S2YSD1"/>
<feature type="compositionally biased region" description="Low complexity" evidence="5">
    <location>
        <begin position="28"/>
        <end position="46"/>
    </location>
</feature>
<dbReference type="KEGG" id="cam:101506039"/>
<evidence type="ECO:0000256" key="3">
    <source>
        <dbReference type="ARBA" id="ARBA00023013"/>
    </source>
</evidence>
<evidence type="ECO:0000259" key="6">
    <source>
        <dbReference type="Pfam" id="PF02234"/>
    </source>
</evidence>
<feature type="domain" description="Cyclin-dependent kinase inhibitor" evidence="6">
    <location>
        <begin position="126"/>
        <end position="170"/>
    </location>
</feature>
<dbReference type="Gene3D" id="4.10.365.10">
    <property type="entry name" value="p27"/>
    <property type="match status" value="1"/>
</dbReference>